<dbReference type="RefSeq" id="WP_132372084.1">
    <property type="nucleotide sequence ID" value="NZ_SMAN01000013.1"/>
</dbReference>
<evidence type="ECO:0000313" key="4">
    <source>
        <dbReference type="EMBL" id="TCT20506.1"/>
    </source>
</evidence>
<dbReference type="Proteomes" id="UP000294650">
    <property type="component" value="Unassembled WGS sequence"/>
</dbReference>
<organism evidence="4 5">
    <name type="scientific">Melghiribacillus thermohalophilus</name>
    <dbReference type="NCBI Taxonomy" id="1324956"/>
    <lineage>
        <taxon>Bacteria</taxon>
        <taxon>Bacillati</taxon>
        <taxon>Bacillota</taxon>
        <taxon>Bacilli</taxon>
        <taxon>Bacillales</taxon>
        <taxon>Bacillaceae</taxon>
        <taxon>Melghiribacillus</taxon>
    </lineage>
</organism>
<evidence type="ECO:0000313" key="5">
    <source>
        <dbReference type="Proteomes" id="UP000294650"/>
    </source>
</evidence>
<dbReference type="PANTHER" id="PTHR18964">
    <property type="entry name" value="ROK (REPRESSOR, ORF, KINASE) FAMILY"/>
    <property type="match status" value="1"/>
</dbReference>
<gene>
    <name evidence="4" type="ORF">EDD68_11370</name>
</gene>
<keyword evidence="5" id="KW-1185">Reference proteome</keyword>
<proteinExistence type="inferred from homology"/>
<dbReference type="Gene3D" id="3.30.420.40">
    <property type="match status" value="2"/>
</dbReference>
<dbReference type="SUPFAM" id="SSF53067">
    <property type="entry name" value="Actin-like ATPase domain"/>
    <property type="match status" value="1"/>
</dbReference>
<dbReference type="Pfam" id="PF00480">
    <property type="entry name" value="ROK"/>
    <property type="match status" value="1"/>
</dbReference>
<dbReference type="Gene3D" id="1.10.10.10">
    <property type="entry name" value="Winged helix-like DNA-binding domain superfamily/Winged helix DNA-binding domain"/>
    <property type="match status" value="1"/>
</dbReference>
<dbReference type="PANTHER" id="PTHR18964:SF149">
    <property type="entry name" value="BIFUNCTIONAL UDP-N-ACETYLGLUCOSAMINE 2-EPIMERASE_N-ACETYLMANNOSAMINE KINASE"/>
    <property type="match status" value="1"/>
</dbReference>
<evidence type="ECO:0000256" key="3">
    <source>
        <dbReference type="ARBA" id="ARBA00022629"/>
    </source>
</evidence>
<sequence length="396" mass="43233">MNLDINQTWNQHVVKKGNKSIVLEIIKNKSPISRADIASLTNLNKGTVSSLVNELISENLIYEKGPGESTGGRRPIMLLFNASAGYSIGIDIGVNYILGILTDLQGEIILEKKISVHQLGYSEMMEQVIDIISYLKKNIPESRYGLIGIGIGVPGIVHKNGTVLIAPNLNWKNAPLKEMIEDQFHVPVMIENEANAGAYGEKIFGAGQTSDNIVYVSAGIGIGVGLIIDGHLYQGNKGFAGEMGHMTINASGEKCRCGNIGCWELYASEQALIQKALESGIAREQASLESLIEKAHHSDPAAIKLFTEVGKMLGVGITNIINTFNPQQIIIGNRMASAEQWLREAVEQTIKENLLWFFQDNLSLEFSHLSSYSASLGMTAFSIENFLKIDLTAENK</sequence>
<evidence type="ECO:0000256" key="1">
    <source>
        <dbReference type="ARBA" id="ARBA00002486"/>
    </source>
</evidence>
<keyword evidence="3" id="KW-0119">Carbohydrate metabolism</keyword>
<dbReference type="OrthoDB" id="9796533at2"/>
<comment type="caution">
    <text evidence="4">The sequence shown here is derived from an EMBL/GenBank/DDBJ whole genome shotgun (WGS) entry which is preliminary data.</text>
</comment>
<protein>
    <submittedName>
        <fullName evidence="4">Putative NBD/HSP70 family sugar kinase</fullName>
    </submittedName>
</protein>
<dbReference type="InterPro" id="IPR036388">
    <property type="entry name" value="WH-like_DNA-bd_sf"/>
</dbReference>
<accession>A0A4R3MY43</accession>
<dbReference type="SUPFAM" id="SSF46785">
    <property type="entry name" value="Winged helix' DNA-binding domain"/>
    <property type="match status" value="1"/>
</dbReference>
<keyword evidence="4" id="KW-0418">Kinase</keyword>
<name>A0A4R3MY43_9BACI</name>
<dbReference type="AlphaFoldDB" id="A0A4R3MY43"/>
<dbReference type="Pfam" id="PF13412">
    <property type="entry name" value="HTH_24"/>
    <property type="match status" value="1"/>
</dbReference>
<dbReference type="InterPro" id="IPR043129">
    <property type="entry name" value="ATPase_NBD"/>
</dbReference>
<dbReference type="GO" id="GO:0016301">
    <property type="term" value="F:kinase activity"/>
    <property type="evidence" value="ECO:0007669"/>
    <property type="project" value="UniProtKB-KW"/>
</dbReference>
<dbReference type="InterPro" id="IPR036390">
    <property type="entry name" value="WH_DNA-bd_sf"/>
</dbReference>
<keyword evidence="4" id="KW-0808">Transferase</keyword>
<dbReference type="InterPro" id="IPR000600">
    <property type="entry name" value="ROK"/>
</dbReference>
<keyword evidence="3" id="KW-0859">Xylose metabolism</keyword>
<dbReference type="CDD" id="cd24076">
    <property type="entry name" value="ASKHA_ATPase_ROK_BsXylR-like"/>
    <property type="match status" value="1"/>
</dbReference>
<comment type="similarity">
    <text evidence="2">Belongs to the ROK (NagC/XylR) family.</text>
</comment>
<reference evidence="4 5" key="1">
    <citation type="submission" date="2019-03" db="EMBL/GenBank/DDBJ databases">
        <title>Genomic Encyclopedia of Type Strains, Phase IV (KMG-IV): sequencing the most valuable type-strain genomes for metagenomic binning, comparative biology and taxonomic classification.</title>
        <authorList>
            <person name="Goeker M."/>
        </authorList>
    </citation>
    <scope>NUCLEOTIDE SEQUENCE [LARGE SCALE GENOMIC DNA]</scope>
    <source>
        <strain evidence="4 5">DSM 25894</strain>
    </source>
</reference>
<dbReference type="GO" id="GO:0042732">
    <property type="term" value="P:D-xylose metabolic process"/>
    <property type="evidence" value="ECO:0007669"/>
    <property type="project" value="UniProtKB-KW"/>
</dbReference>
<evidence type="ECO:0000256" key="2">
    <source>
        <dbReference type="ARBA" id="ARBA00006479"/>
    </source>
</evidence>
<comment type="function">
    <text evidence="1">Transcriptional repressor of xylose-utilizing enzymes.</text>
</comment>
<dbReference type="EMBL" id="SMAN01000013">
    <property type="protein sequence ID" value="TCT20506.1"/>
    <property type="molecule type" value="Genomic_DNA"/>
</dbReference>